<name>A0A7J6W551_THATH</name>
<feature type="region of interest" description="Disordered" evidence="1">
    <location>
        <begin position="1"/>
        <end position="27"/>
    </location>
</feature>
<reference evidence="2 3" key="1">
    <citation type="submission" date="2020-06" db="EMBL/GenBank/DDBJ databases">
        <title>Transcriptomic and genomic resources for Thalictrum thalictroides and T. hernandezii: Facilitating candidate gene discovery in an emerging model plant lineage.</title>
        <authorList>
            <person name="Arias T."/>
            <person name="Riano-Pachon D.M."/>
            <person name="Di Stilio V.S."/>
        </authorList>
    </citation>
    <scope>NUCLEOTIDE SEQUENCE [LARGE SCALE GENOMIC DNA]</scope>
    <source>
        <strain evidence="3">cv. WT478/WT964</strain>
        <tissue evidence="2">Leaves</tissue>
    </source>
</reference>
<protein>
    <submittedName>
        <fullName evidence="2">Uncharacterized protein</fullName>
    </submittedName>
</protein>
<comment type="caution">
    <text evidence="2">The sequence shown here is derived from an EMBL/GenBank/DDBJ whole genome shotgun (WGS) entry which is preliminary data.</text>
</comment>
<evidence type="ECO:0000313" key="2">
    <source>
        <dbReference type="EMBL" id="KAF5192077.1"/>
    </source>
</evidence>
<sequence length="106" mass="11803">MPESEDIAKSDDIEDKDNISVVEKAQKDPPAISVVDAAKLKVMKRGEEIAKAKLAVERKKKLAEKAATKATFMLRRKLKRSSRKDREKKAKKAGVPAGVEEQTELE</sequence>
<feature type="region of interest" description="Disordered" evidence="1">
    <location>
        <begin position="75"/>
        <end position="106"/>
    </location>
</feature>
<keyword evidence="3" id="KW-1185">Reference proteome</keyword>
<accession>A0A7J6W551</accession>
<dbReference type="AlphaFoldDB" id="A0A7J6W551"/>
<dbReference type="OrthoDB" id="1302722at2759"/>
<dbReference type="Proteomes" id="UP000554482">
    <property type="component" value="Unassembled WGS sequence"/>
</dbReference>
<evidence type="ECO:0000256" key="1">
    <source>
        <dbReference type="SAM" id="MobiDB-lite"/>
    </source>
</evidence>
<evidence type="ECO:0000313" key="3">
    <source>
        <dbReference type="Proteomes" id="UP000554482"/>
    </source>
</evidence>
<proteinExistence type="predicted"/>
<feature type="compositionally biased region" description="Basic and acidic residues" evidence="1">
    <location>
        <begin position="1"/>
        <end position="11"/>
    </location>
</feature>
<dbReference type="EMBL" id="JABWDY010021889">
    <property type="protein sequence ID" value="KAF5192077.1"/>
    <property type="molecule type" value="Genomic_DNA"/>
</dbReference>
<organism evidence="2 3">
    <name type="scientific">Thalictrum thalictroides</name>
    <name type="common">Rue-anemone</name>
    <name type="synonym">Anemone thalictroides</name>
    <dbReference type="NCBI Taxonomy" id="46969"/>
    <lineage>
        <taxon>Eukaryota</taxon>
        <taxon>Viridiplantae</taxon>
        <taxon>Streptophyta</taxon>
        <taxon>Embryophyta</taxon>
        <taxon>Tracheophyta</taxon>
        <taxon>Spermatophyta</taxon>
        <taxon>Magnoliopsida</taxon>
        <taxon>Ranunculales</taxon>
        <taxon>Ranunculaceae</taxon>
        <taxon>Thalictroideae</taxon>
        <taxon>Thalictrum</taxon>
    </lineage>
</organism>
<gene>
    <name evidence="2" type="ORF">FRX31_018337</name>
</gene>